<gene>
    <name evidence="2" type="ORF">llap_8830</name>
</gene>
<evidence type="ECO:0000313" key="3">
    <source>
        <dbReference type="Proteomes" id="UP000233556"/>
    </source>
</evidence>
<dbReference type="AlphaFoldDB" id="A0A2I0U4B7"/>
<keyword evidence="3" id="KW-1185">Reference proteome</keyword>
<sequence length="346" mass="39290">MQHSEDVACFSVDSSVTRAFGIKELKIWMSENYTNLIFVGANPWPSIKKTYLCAKENNVQRQDSNLVFFSLAPDCHESCCSRGISVFSEDGFLICISNFILLNEKHVYNSVNDGGLWECLLTSRILRLVMRTDFQPATTFFSSNIPDTSHHLKPASLSEKQALQIVAQCVKNMLELEWIRYWLDGCIQRVVLNGLKSRWRAVTSGVPQGFMLGPVLFDIFIKDVDRGIESTISKFADDTKLCGVVDTPEGQDVIQRDLDRLERWAQVNLMRFNKSKCRVLHLGRNNPRYQYGLGDEVLESSPEERDLGVLMDEKLDMSRQCALAAQKASYILGCIKRSVTSWGYPC</sequence>
<name>A0A2I0U4B7_LIMLA</name>
<keyword evidence="2" id="KW-0808">Transferase</keyword>
<proteinExistence type="predicted"/>
<feature type="domain" description="Reverse transcriptase" evidence="1">
    <location>
        <begin position="173"/>
        <end position="285"/>
    </location>
</feature>
<dbReference type="PANTHER" id="PTHR33332">
    <property type="entry name" value="REVERSE TRANSCRIPTASE DOMAIN-CONTAINING PROTEIN"/>
    <property type="match status" value="1"/>
</dbReference>
<organism evidence="2 3">
    <name type="scientific">Limosa lapponica baueri</name>
    <dbReference type="NCBI Taxonomy" id="1758121"/>
    <lineage>
        <taxon>Eukaryota</taxon>
        <taxon>Metazoa</taxon>
        <taxon>Chordata</taxon>
        <taxon>Craniata</taxon>
        <taxon>Vertebrata</taxon>
        <taxon>Euteleostomi</taxon>
        <taxon>Archelosauria</taxon>
        <taxon>Archosauria</taxon>
        <taxon>Dinosauria</taxon>
        <taxon>Saurischia</taxon>
        <taxon>Theropoda</taxon>
        <taxon>Coelurosauria</taxon>
        <taxon>Aves</taxon>
        <taxon>Neognathae</taxon>
        <taxon>Neoaves</taxon>
        <taxon>Charadriiformes</taxon>
        <taxon>Scolopacidae</taxon>
        <taxon>Limosa</taxon>
    </lineage>
</organism>
<evidence type="ECO:0000313" key="2">
    <source>
        <dbReference type="EMBL" id="PKU40869.1"/>
    </source>
</evidence>
<reference evidence="3" key="1">
    <citation type="submission" date="2017-11" db="EMBL/GenBank/DDBJ databases">
        <authorList>
            <person name="Lima N.C."/>
            <person name="Parody-Merino A.M."/>
            <person name="Battley P.F."/>
            <person name="Fidler A.E."/>
            <person name="Prosdocimi F."/>
        </authorList>
    </citation>
    <scope>NUCLEOTIDE SEQUENCE [LARGE SCALE GENOMIC DNA]</scope>
</reference>
<dbReference type="InterPro" id="IPR000477">
    <property type="entry name" value="RT_dom"/>
</dbReference>
<reference evidence="3" key="2">
    <citation type="submission" date="2017-12" db="EMBL/GenBank/DDBJ databases">
        <title>Genome sequence of the Bar-tailed Godwit (Limosa lapponica baueri).</title>
        <authorList>
            <person name="Lima N.C.B."/>
            <person name="Parody-Merino A.M."/>
            <person name="Battley P.F."/>
            <person name="Fidler A.E."/>
            <person name="Prosdocimi F."/>
        </authorList>
    </citation>
    <scope>NUCLEOTIDE SEQUENCE [LARGE SCALE GENOMIC DNA]</scope>
</reference>
<keyword evidence="2" id="KW-0695">RNA-directed DNA polymerase</keyword>
<evidence type="ECO:0000259" key="1">
    <source>
        <dbReference type="Pfam" id="PF00078"/>
    </source>
</evidence>
<dbReference type="OrthoDB" id="9396613at2759"/>
<protein>
    <submittedName>
        <fullName evidence="2">Rna-directed dna polymerase from mobile element jockey-like</fullName>
    </submittedName>
</protein>
<dbReference type="GO" id="GO:0003964">
    <property type="term" value="F:RNA-directed DNA polymerase activity"/>
    <property type="evidence" value="ECO:0007669"/>
    <property type="project" value="UniProtKB-KW"/>
</dbReference>
<dbReference type="Pfam" id="PF00078">
    <property type="entry name" value="RVT_1"/>
    <property type="match status" value="1"/>
</dbReference>
<accession>A0A2I0U4B7</accession>
<dbReference type="EMBL" id="KZ506195">
    <property type="protein sequence ID" value="PKU40869.1"/>
    <property type="molecule type" value="Genomic_DNA"/>
</dbReference>
<keyword evidence="2" id="KW-0548">Nucleotidyltransferase</keyword>
<dbReference type="Proteomes" id="UP000233556">
    <property type="component" value="Unassembled WGS sequence"/>
</dbReference>